<dbReference type="CDD" id="cd07185">
    <property type="entry name" value="OmpA_C-like"/>
    <property type="match status" value="1"/>
</dbReference>
<dbReference type="InterPro" id="IPR006665">
    <property type="entry name" value="OmpA-like"/>
</dbReference>
<dbReference type="Gene3D" id="3.30.1330.60">
    <property type="entry name" value="OmpA-like domain"/>
    <property type="match status" value="1"/>
</dbReference>
<dbReference type="InterPro" id="IPR036737">
    <property type="entry name" value="OmpA-like_sf"/>
</dbReference>
<feature type="domain" description="OmpA-like" evidence="4">
    <location>
        <begin position="223"/>
        <end position="337"/>
    </location>
</feature>
<keyword evidence="3" id="KW-0732">Signal</keyword>
<proteinExistence type="predicted"/>
<accession>A0A6S6SIX9</accession>
<evidence type="ECO:0000256" key="3">
    <source>
        <dbReference type="SAM" id="SignalP"/>
    </source>
</evidence>
<evidence type="ECO:0000313" key="5">
    <source>
        <dbReference type="EMBL" id="CAA6804956.1"/>
    </source>
</evidence>
<dbReference type="SUPFAM" id="SSF103088">
    <property type="entry name" value="OmpA-like"/>
    <property type="match status" value="1"/>
</dbReference>
<dbReference type="AlphaFoldDB" id="A0A6S6SIX9"/>
<dbReference type="PANTHER" id="PTHR30329">
    <property type="entry name" value="STATOR ELEMENT OF FLAGELLAR MOTOR COMPLEX"/>
    <property type="match status" value="1"/>
</dbReference>
<gene>
    <name evidence="5" type="ORF">HELGO_WM12717</name>
</gene>
<keyword evidence="1" id="KW-0472">Membrane</keyword>
<organism evidence="5">
    <name type="scientific">uncultured Aureispira sp</name>
    <dbReference type="NCBI Taxonomy" id="1331704"/>
    <lineage>
        <taxon>Bacteria</taxon>
        <taxon>Pseudomonadati</taxon>
        <taxon>Bacteroidota</taxon>
        <taxon>Saprospiria</taxon>
        <taxon>Saprospirales</taxon>
        <taxon>Saprospiraceae</taxon>
        <taxon>Aureispira</taxon>
        <taxon>environmental samples</taxon>
    </lineage>
</organism>
<dbReference type="Pfam" id="PF00691">
    <property type="entry name" value="OmpA"/>
    <property type="match status" value="1"/>
</dbReference>
<dbReference type="InterPro" id="IPR050330">
    <property type="entry name" value="Bact_OuterMem_StrucFunc"/>
</dbReference>
<evidence type="ECO:0000256" key="2">
    <source>
        <dbReference type="SAM" id="MobiDB-lite"/>
    </source>
</evidence>
<evidence type="ECO:0000259" key="4">
    <source>
        <dbReference type="PROSITE" id="PS51123"/>
    </source>
</evidence>
<feature type="chain" id="PRO_5028163764" description="OmpA-like domain-containing protein" evidence="3">
    <location>
        <begin position="19"/>
        <end position="342"/>
    </location>
</feature>
<name>A0A6S6SIX9_9BACT</name>
<evidence type="ECO:0000256" key="1">
    <source>
        <dbReference type="PROSITE-ProRule" id="PRU00473"/>
    </source>
</evidence>
<feature type="region of interest" description="Disordered" evidence="2">
    <location>
        <begin position="180"/>
        <end position="205"/>
    </location>
</feature>
<dbReference type="PROSITE" id="PS51123">
    <property type="entry name" value="OMPA_2"/>
    <property type="match status" value="1"/>
</dbReference>
<dbReference type="GO" id="GO:0016020">
    <property type="term" value="C:membrane"/>
    <property type="evidence" value="ECO:0007669"/>
    <property type="project" value="UniProtKB-UniRule"/>
</dbReference>
<sequence length="342" mass="39572">MKYLLVLILFSFSTSVSAQAKTKKKAIRVETQPQYTKSQKNYSISKISFFQKRIVLDLEFVFERGTKEWTKSVIFTPPNTPNSWCLQDPKSDKRVHLLKITNITRNGIEIKARIKSPKDKIEIQLPLQGIPKEVFTCKAHFSKLPNNLKTIELLEGVGNKYKAGHWNFFAIQLKPTLVPKPKAQTTTPNLEEEKEEDHLNLSSKDTTLRPKMRPSLLAIEDIECNKILELREIIFQDNSIKFQSLIKAERALSILRTYLQQYPNSTIELYGHTDIYGTPQRNLDLSRQRVNKLKEWFVEHQINFNRIKNHALGDLQPLFPEGNAKNRRVEVKILCTVASKGQ</sequence>
<reference evidence="5" key="1">
    <citation type="submission" date="2020-01" db="EMBL/GenBank/DDBJ databases">
        <authorList>
            <person name="Meier V. D."/>
            <person name="Meier V D."/>
        </authorList>
    </citation>
    <scope>NUCLEOTIDE SEQUENCE</scope>
    <source>
        <strain evidence="5">HLG_WM_MAG_10</strain>
    </source>
</reference>
<dbReference type="EMBL" id="CACVAQ010000102">
    <property type="protein sequence ID" value="CAA6804956.1"/>
    <property type="molecule type" value="Genomic_DNA"/>
</dbReference>
<protein>
    <recommendedName>
        <fullName evidence="4">OmpA-like domain-containing protein</fullName>
    </recommendedName>
</protein>
<dbReference type="PANTHER" id="PTHR30329:SF21">
    <property type="entry name" value="LIPOPROTEIN YIAD-RELATED"/>
    <property type="match status" value="1"/>
</dbReference>
<feature type="signal peptide" evidence="3">
    <location>
        <begin position="1"/>
        <end position="18"/>
    </location>
</feature>